<dbReference type="EMBL" id="CM009305">
    <property type="protein sequence ID" value="KAI9380413.1"/>
    <property type="molecule type" value="Genomic_DNA"/>
</dbReference>
<gene>
    <name evidence="1" type="ORF">POPTR_016G080101v4</name>
</gene>
<sequence>MQMHVEMLDFEFVFLEIASNQIQNLWYLSVMLDVLVRTMSSKAFGSFILGRYLGWSENTPFVCILNFIRLKQQDEVHFCWLMQLGILFSEPGISVDQSNSYVIHHKLLSSSIMLDLLHALEVLCTPSTDYS</sequence>
<keyword evidence="2" id="KW-1185">Reference proteome</keyword>
<proteinExistence type="predicted"/>
<evidence type="ECO:0000313" key="2">
    <source>
        <dbReference type="Proteomes" id="UP000006729"/>
    </source>
</evidence>
<reference evidence="1 2" key="1">
    <citation type="journal article" date="2006" name="Science">
        <title>The genome of black cottonwood, Populus trichocarpa (Torr. &amp; Gray).</title>
        <authorList>
            <person name="Tuskan G.A."/>
            <person name="Difazio S."/>
            <person name="Jansson S."/>
            <person name="Bohlmann J."/>
            <person name="Grigoriev I."/>
            <person name="Hellsten U."/>
            <person name="Putnam N."/>
            <person name="Ralph S."/>
            <person name="Rombauts S."/>
            <person name="Salamov A."/>
            <person name="Schein J."/>
            <person name="Sterck L."/>
            <person name="Aerts A."/>
            <person name="Bhalerao R.R."/>
            <person name="Bhalerao R.P."/>
            <person name="Blaudez D."/>
            <person name="Boerjan W."/>
            <person name="Brun A."/>
            <person name="Brunner A."/>
            <person name="Busov V."/>
            <person name="Campbell M."/>
            <person name="Carlson J."/>
            <person name="Chalot M."/>
            <person name="Chapman J."/>
            <person name="Chen G.L."/>
            <person name="Cooper D."/>
            <person name="Coutinho P.M."/>
            <person name="Couturier J."/>
            <person name="Covert S."/>
            <person name="Cronk Q."/>
            <person name="Cunningham R."/>
            <person name="Davis J."/>
            <person name="Degroeve S."/>
            <person name="Dejardin A."/>
            <person name="Depamphilis C."/>
            <person name="Detter J."/>
            <person name="Dirks B."/>
            <person name="Dubchak I."/>
            <person name="Duplessis S."/>
            <person name="Ehlting J."/>
            <person name="Ellis B."/>
            <person name="Gendler K."/>
            <person name="Goodstein D."/>
            <person name="Gribskov M."/>
            <person name="Grimwood J."/>
            <person name="Groover A."/>
            <person name="Gunter L."/>
            <person name="Hamberger B."/>
            <person name="Heinze B."/>
            <person name="Helariutta Y."/>
            <person name="Henrissat B."/>
            <person name="Holligan D."/>
            <person name="Holt R."/>
            <person name="Huang W."/>
            <person name="Islam-Faridi N."/>
            <person name="Jones S."/>
            <person name="Jones-Rhoades M."/>
            <person name="Jorgensen R."/>
            <person name="Joshi C."/>
            <person name="Kangasjarvi J."/>
            <person name="Karlsson J."/>
            <person name="Kelleher C."/>
            <person name="Kirkpatrick R."/>
            <person name="Kirst M."/>
            <person name="Kohler A."/>
            <person name="Kalluri U."/>
            <person name="Larimer F."/>
            <person name="Leebens-Mack J."/>
            <person name="Leple J.C."/>
            <person name="Locascio P."/>
            <person name="Lou Y."/>
            <person name="Lucas S."/>
            <person name="Martin F."/>
            <person name="Montanini B."/>
            <person name="Napoli C."/>
            <person name="Nelson D.R."/>
            <person name="Nelson C."/>
            <person name="Nieminen K."/>
            <person name="Nilsson O."/>
            <person name="Pereda V."/>
            <person name="Peter G."/>
            <person name="Philippe R."/>
            <person name="Pilate G."/>
            <person name="Poliakov A."/>
            <person name="Razumovskaya J."/>
            <person name="Richardson P."/>
            <person name="Rinaldi C."/>
            <person name="Ritland K."/>
            <person name="Rouze P."/>
            <person name="Ryaboy D."/>
            <person name="Schmutz J."/>
            <person name="Schrader J."/>
            <person name="Segerman B."/>
            <person name="Shin H."/>
            <person name="Siddiqui A."/>
            <person name="Sterky F."/>
            <person name="Terry A."/>
            <person name="Tsai C.J."/>
            <person name="Uberbacher E."/>
            <person name="Unneberg P."/>
            <person name="Vahala J."/>
            <person name="Wall K."/>
            <person name="Wessler S."/>
            <person name="Yang G."/>
            <person name="Yin T."/>
            <person name="Douglas C."/>
            <person name="Marra M."/>
            <person name="Sandberg G."/>
            <person name="Van de Peer Y."/>
            <person name="Rokhsar D."/>
        </authorList>
    </citation>
    <scope>NUCLEOTIDE SEQUENCE [LARGE SCALE GENOMIC DNA]</scope>
    <source>
        <strain evidence="2">cv. Nisqually</strain>
    </source>
</reference>
<organism evidence="1 2">
    <name type="scientific">Populus trichocarpa</name>
    <name type="common">Western balsam poplar</name>
    <name type="synonym">Populus balsamifera subsp. trichocarpa</name>
    <dbReference type="NCBI Taxonomy" id="3694"/>
    <lineage>
        <taxon>Eukaryota</taxon>
        <taxon>Viridiplantae</taxon>
        <taxon>Streptophyta</taxon>
        <taxon>Embryophyta</taxon>
        <taxon>Tracheophyta</taxon>
        <taxon>Spermatophyta</taxon>
        <taxon>Magnoliopsida</taxon>
        <taxon>eudicotyledons</taxon>
        <taxon>Gunneridae</taxon>
        <taxon>Pentapetalae</taxon>
        <taxon>rosids</taxon>
        <taxon>fabids</taxon>
        <taxon>Malpighiales</taxon>
        <taxon>Salicaceae</taxon>
        <taxon>Saliceae</taxon>
        <taxon>Populus</taxon>
    </lineage>
</organism>
<accession>A0ACC0RT37</accession>
<comment type="caution">
    <text evidence="1">The sequence shown here is derived from an EMBL/GenBank/DDBJ whole genome shotgun (WGS) entry which is preliminary data.</text>
</comment>
<dbReference type="Proteomes" id="UP000006729">
    <property type="component" value="Chromosome 16"/>
</dbReference>
<protein>
    <submittedName>
        <fullName evidence="1">Uncharacterized protein</fullName>
    </submittedName>
</protein>
<evidence type="ECO:0000313" key="1">
    <source>
        <dbReference type="EMBL" id="KAI9380413.1"/>
    </source>
</evidence>
<name>A0ACC0RT37_POPTR</name>